<protein>
    <recommendedName>
        <fullName evidence="3 13">DNA repair protein REV1</fullName>
        <ecNumber evidence="13">2.7.7.-</ecNumber>
    </recommendedName>
</protein>
<dbReference type="InterPro" id="IPR043128">
    <property type="entry name" value="Rev_trsase/Diguanyl_cyclase"/>
</dbReference>
<dbReference type="SUPFAM" id="SSF100879">
    <property type="entry name" value="Lesion bypass DNA polymerase (Y-family), little finger domain"/>
    <property type="match status" value="1"/>
</dbReference>
<feature type="compositionally biased region" description="Polar residues" evidence="15">
    <location>
        <begin position="176"/>
        <end position="189"/>
    </location>
</feature>
<dbReference type="Gene3D" id="6.10.250.1490">
    <property type="match status" value="1"/>
</dbReference>
<dbReference type="Gene3D" id="3.30.70.270">
    <property type="match status" value="2"/>
</dbReference>
<dbReference type="PROSITE" id="PS50173">
    <property type="entry name" value="UMUC"/>
    <property type="match status" value="1"/>
</dbReference>
<dbReference type="Gene3D" id="3.40.1170.60">
    <property type="match status" value="1"/>
</dbReference>
<comment type="similarity">
    <text evidence="2 13">Belongs to the DNA polymerase type-Y family.</text>
</comment>
<feature type="compositionally biased region" description="Low complexity" evidence="15">
    <location>
        <begin position="325"/>
        <end position="340"/>
    </location>
</feature>
<organism evidence="18">
    <name type="scientific">Phallusia mammillata</name>
    <dbReference type="NCBI Taxonomy" id="59560"/>
    <lineage>
        <taxon>Eukaryota</taxon>
        <taxon>Metazoa</taxon>
        <taxon>Chordata</taxon>
        <taxon>Tunicata</taxon>
        <taxon>Ascidiacea</taxon>
        <taxon>Phlebobranchia</taxon>
        <taxon>Ascidiidae</taxon>
        <taxon>Phallusia</taxon>
    </lineage>
</organism>
<name>A0A6F9DRA3_9ASCI</name>
<gene>
    <name evidence="18" type="primary">Rev1</name>
</gene>
<dbReference type="InterPro" id="IPR017961">
    <property type="entry name" value="DNA_pol_Y-fam_little_finger"/>
</dbReference>
<dbReference type="InterPro" id="IPR036420">
    <property type="entry name" value="BRCT_dom_sf"/>
</dbReference>
<evidence type="ECO:0000256" key="6">
    <source>
        <dbReference type="ARBA" id="ARBA00022695"/>
    </source>
</evidence>
<keyword evidence="8 13" id="KW-0227">DNA damage</keyword>
<keyword evidence="12 13" id="KW-0539">Nucleus</keyword>
<feature type="compositionally biased region" description="Basic and acidic residues" evidence="15">
    <location>
        <begin position="165"/>
        <end position="175"/>
    </location>
</feature>
<feature type="compositionally biased region" description="Basic and acidic residues" evidence="15">
    <location>
        <begin position="707"/>
        <end position="723"/>
    </location>
</feature>
<dbReference type="Gene3D" id="1.20.58.1280">
    <property type="entry name" value="DNA repair protein Rev1, C-terminal domain"/>
    <property type="match status" value="1"/>
</dbReference>
<dbReference type="Pfam" id="PF00533">
    <property type="entry name" value="BRCT"/>
    <property type="match status" value="1"/>
</dbReference>
<keyword evidence="6 13" id="KW-0548">Nucleotidyltransferase</keyword>
<feature type="domain" description="BRCT" evidence="16">
    <location>
        <begin position="42"/>
        <end position="130"/>
    </location>
</feature>
<evidence type="ECO:0000259" key="17">
    <source>
        <dbReference type="PROSITE" id="PS50173"/>
    </source>
</evidence>
<feature type="binding site" evidence="14">
    <location>
        <position position="260"/>
    </location>
    <ligand>
        <name>Mg(2+)</name>
        <dbReference type="ChEBI" id="CHEBI:18420"/>
        <label>1</label>
    </ligand>
</feature>
<feature type="compositionally biased region" description="Basic and acidic residues" evidence="15">
    <location>
        <begin position="298"/>
        <end position="308"/>
    </location>
</feature>
<evidence type="ECO:0000256" key="9">
    <source>
        <dbReference type="ARBA" id="ARBA00022842"/>
    </source>
</evidence>
<dbReference type="InterPro" id="IPR012112">
    <property type="entry name" value="REV1"/>
</dbReference>
<evidence type="ECO:0000256" key="5">
    <source>
        <dbReference type="ARBA" id="ARBA00022679"/>
    </source>
</evidence>
<feature type="region of interest" description="Disordered" evidence="15">
    <location>
        <begin position="146"/>
        <end position="189"/>
    </location>
</feature>
<feature type="compositionally biased region" description="Polar residues" evidence="15">
    <location>
        <begin position="146"/>
        <end position="155"/>
    </location>
</feature>
<comment type="cofactor">
    <cofactor evidence="14">
        <name>Mg(2+)</name>
        <dbReference type="ChEBI" id="CHEBI:18420"/>
    </cofactor>
    <text evidence="14">Binds 2 magnesium ions.</text>
</comment>
<dbReference type="GO" id="GO:0042276">
    <property type="term" value="P:error-prone translesion synthesis"/>
    <property type="evidence" value="ECO:0007669"/>
    <property type="project" value="InterPro"/>
</dbReference>
<dbReference type="GO" id="GO:0006281">
    <property type="term" value="P:DNA repair"/>
    <property type="evidence" value="ECO:0007669"/>
    <property type="project" value="UniProtKB-KW"/>
</dbReference>
<accession>A0A6F9DRA3</accession>
<evidence type="ECO:0000256" key="12">
    <source>
        <dbReference type="ARBA" id="ARBA00023242"/>
    </source>
</evidence>
<dbReference type="FunFam" id="3.40.50.10190:FF:000011">
    <property type="entry name" value="DNA repair protein REV1"/>
    <property type="match status" value="1"/>
</dbReference>
<dbReference type="PIRSF" id="PIRSF036573">
    <property type="entry name" value="REV1"/>
    <property type="match status" value="1"/>
</dbReference>
<dbReference type="InterPro" id="IPR043502">
    <property type="entry name" value="DNA/RNA_pol_sf"/>
</dbReference>
<evidence type="ECO:0000256" key="1">
    <source>
        <dbReference type="ARBA" id="ARBA00004123"/>
    </source>
</evidence>
<feature type="domain" description="UmuC" evidence="17">
    <location>
        <begin position="256"/>
        <end position="491"/>
    </location>
</feature>
<dbReference type="SMART" id="SM00292">
    <property type="entry name" value="BRCT"/>
    <property type="match status" value="1"/>
</dbReference>
<keyword evidence="4 13" id="KW-0237">DNA synthesis</keyword>
<keyword evidence="5 13" id="KW-0808">Transferase</keyword>
<dbReference type="CDD" id="cd01701">
    <property type="entry name" value="PolY_Rev1"/>
    <property type="match status" value="1"/>
</dbReference>
<dbReference type="InterPro" id="IPR031991">
    <property type="entry name" value="Rev1_C"/>
</dbReference>
<dbReference type="GO" id="GO:0046872">
    <property type="term" value="F:metal ion binding"/>
    <property type="evidence" value="ECO:0007669"/>
    <property type="project" value="UniProtKB-KW"/>
</dbReference>
<keyword evidence="10 13" id="KW-0238">DNA-binding</keyword>
<feature type="region of interest" description="Disordered" evidence="15">
    <location>
        <begin position="677"/>
        <end position="730"/>
    </location>
</feature>
<dbReference type="PROSITE" id="PS50172">
    <property type="entry name" value="BRCT"/>
    <property type="match status" value="1"/>
</dbReference>
<dbReference type="Gene3D" id="3.30.1490.100">
    <property type="entry name" value="DNA polymerase, Y-family, little finger domain"/>
    <property type="match status" value="1"/>
</dbReference>
<dbReference type="GO" id="GO:0003887">
    <property type="term" value="F:DNA-directed DNA polymerase activity"/>
    <property type="evidence" value="ECO:0007669"/>
    <property type="project" value="InterPro"/>
</dbReference>
<dbReference type="EMBL" id="LR789666">
    <property type="protein sequence ID" value="CAB3265528.1"/>
    <property type="molecule type" value="mRNA"/>
</dbReference>
<dbReference type="Pfam" id="PF21999">
    <property type="entry name" value="IMS_HHH_1"/>
    <property type="match status" value="1"/>
</dbReference>
<evidence type="ECO:0000313" key="18">
    <source>
        <dbReference type="EMBL" id="CAB3265528.1"/>
    </source>
</evidence>
<comment type="subcellular location">
    <subcellularLocation>
        <location evidence="1 13">Nucleus</location>
    </subcellularLocation>
</comment>
<evidence type="ECO:0000256" key="10">
    <source>
        <dbReference type="ARBA" id="ARBA00023125"/>
    </source>
</evidence>
<feature type="region of interest" description="Disordered" evidence="15">
    <location>
        <begin position="754"/>
        <end position="815"/>
    </location>
</feature>
<dbReference type="InterPro" id="IPR001357">
    <property type="entry name" value="BRCT_dom"/>
</dbReference>
<dbReference type="Gene3D" id="1.10.150.20">
    <property type="entry name" value="5' to 3' exonuclease, C-terminal subdomain"/>
    <property type="match status" value="1"/>
</dbReference>
<keyword evidence="7 14" id="KW-0479">Metal-binding</keyword>
<evidence type="ECO:0000256" key="4">
    <source>
        <dbReference type="ARBA" id="ARBA00022634"/>
    </source>
</evidence>
<sequence>MGGRGQFRVQSDDGWASMGGYMAAKVRKLDQQFEEQKGKEETVSSLFENVAIHVNGYTSPTADQLKSLMAQHGGRYHAYYSSTSTTHVIASNLPRAKAKDLRPNQKVVKPEWIVDSIKANSILPIQPYIVAAHGVDKNQRTISGFSSTSANSNTEVDVPCCSKDVTSDRNSKSEEPSLNQSKSSGKIPATTDNNFLSDFYKHSRLHFLSTWKTELADFVRSLVNNPLELSGLQKLEQLSKNSKACSYSLASNERCIMHVDMDCFFVSVGLISRPHLIGQPVAVTHHSADTPSTAKQRPGTDPEFERNYYKKKIKRPSTDNEETSSNDVSSVAKSSTSDTVPSFSEIASCNYEARSAGLKNGMFYGKAKDLCPDLIAIPYDFEAYREASRKLYGILCSYTRTLEAVSCDEALLDVTQLILQTGVEPSTVAEHIRQRVKEETGCNASAGIGPNIALARMATRVGKPNGQHQVTESEAAEFIKDHPVKDLPGVGYATASRLVELGAATCGELQKISVDVLKKEFGNKTGQKLYDLCRGVDKREVVQSKERKSVSADVNYGIRLTTIDEVKTFLKNLSAEVSDRLNKAHVTGKKVTLKVMVRRPDAPLETAKFGGHGVCHTMTRSKNLDKFTVDCDVIAKEAISLMTSLKVNVSDLRGIGIQMTQLKSDFEIGERRKSTMEKFVKSRPSVQPSTTPAVDVESVTAESTAQEIKELDQSSTRVEENKQSDFSTSFLDALPDDIRREVEQDLQAQKAALERTQNQMTSSVHSESASSMTSQNTATSKTNRSSSRGRGRKRSTAPKKSSKVKKTSSAGGSPNKLITEMFKVVGKSRLDEKPVKIDLTTSQSSNDDVGDKVQVTRKLQPEFEELPVDDRPRSPSPPSLGGATTTSGSRDAVRRWVAECAGASPMQDDIDEIVTFLQLLVVESHNLECVSLVLRTLRRCIMSSVSREGGIITSWVKAYDFIVEKVQEEVRRLYDDITLYVVPIT</sequence>
<feature type="region of interest" description="Disordered" evidence="15">
    <location>
        <begin position="284"/>
        <end position="341"/>
    </location>
</feature>
<feature type="compositionally biased region" description="Basic residues" evidence="15">
    <location>
        <begin position="787"/>
        <end position="806"/>
    </location>
</feature>
<dbReference type="Pfam" id="PF16727">
    <property type="entry name" value="REV1_C"/>
    <property type="match status" value="1"/>
</dbReference>
<feature type="binding site" evidence="14">
    <location>
        <position position="408"/>
    </location>
    <ligand>
        <name>Mg(2+)</name>
        <dbReference type="ChEBI" id="CHEBI:18420"/>
        <label>1</label>
    </ligand>
</feature>
<dbReference type="InterPro" id="IPR001126">
    <property type="entry name" value="UmuC"/>
</dbReference>
<dbReference type="SUPFAM" id="SSF52113">
    <property type="entry name" value="BRCT domain"/>
    <property type="match status" value="1"/>
</dbReference>
<dbReference type="GO" id="GO:0017125">
    <property type="term" value="F:deoxycytidyl transferase activity"/>
    <property type="evidence" value="ECO:0007669"/>
    <property type="project" value="TreeGrafter"/>
</dbReference>
<proteinExistence type="evidence at transcript level"/>
<evidence type="ECO:0000256" key="13">
    <source>
        <dbReference type="PIRNR" id="PIRNR036573"/>
    </source>
</evidence>
<dbReference type="GO" id="GO:0005634">
    <property type="term" value="C:nucleus"/>
    <property type="evidence" value="ECO:0007669"/>
    <property type="project" value="UniProtKB-SubCell"/>
</dbReference>
<evidence type="ECO:0000256" key="8">
    <source>
        <dbReference type="ARBA" id="ARBA00022763"/>
    </source>
</evidence>
<dbReference type="Gene3D" id="3.40.50.10190">
    <property type="entry name" value="BRCT domain"/>
    <property type="match status" value="1"/>
</dbReference>
<dbReference type="InterPro" id="IPR038401">
    <property type="entry name" value="Rev1_C_sf"/>
</dbReference>
<dbReference type="SUPFAM" id="SSF56672">
    <property type="entry name" value="DNA/RNA polymerases"/>
    <property type="match status" value="1"/>
</dbReference>
<evidence type="ECO:0000256" key="7">
    <source>
        <dbReference type="ARBA" id="ARBA00022723"/>
    </source>
</evidence>
<dbReference type="AlphaFoldDB" id="A0A6F9DRA3"/>
<dbReference type="GO" id="GO:0003684">
    <property type="term" value="F:damaged DNA binding"/>
    <property type="evidence" value="ECO:0007669"/>
    <property type="project" value="UniProtKB-UniRule"/>
</dbReference>
<evidence type="ECO:0000256" key="14">
    <source>
        <dbReference type="PIRSR" id="PIRSR036573-2"/>
    </source>
</evidence>
<dbReference type="EC" id="2.7.7.-" evidence="13"/>
<evidence type="ECO:0000256" key="2">
    <source>
        <dbReference type="ARBA" id="ARBA00010945"/>
    </source>
</evidence>
<evidence type="ECO:0000256" key="3">
    <source>
        <dbReference type="ARBA" id="ARBA00020399"/>
    </source>
</evidence>
<dbReference type="FunFam" id="3.30.1490.100:FF:000001">
    <property type="entry name" value="DNA repair protein REV1"/>
    <property type="match status" value="1"/>
</dbReference>
<evidence type="ECO:0000256" key="11">
    <source>
        <dbReference type="ARBA" id="ARBA00023204"/>
    </source>
</evidence>
<feature type="binding site" evidence="14">
    <location>
        <position position="409"/>
    </location>
    <ligand>
        <name>Mg(2+)</name>
        <dbReference type="ChEBI" id="CHEBI:18420"/>
        <label>1</label>
    </ligand>
</feature>
<keyword evidence="9 14" id="KW-0460">Magnesium</keyword>
<dbReference type="InterPro" id="IPR036775">
    <property type="entry name" value="DNA_pol_Y-fam_lit_finger_sf"/>
</dbReference>
<evidence type="ECO:0000259" key="16">
    <source>
        <dbReference type="PROSITE" id="PS50172"/>
    </source>
</evidence>
<dbReference type="CDD" id="cd17719">
    <property type="entry name" value="BRCT_Rev1"/>
    <property type="match status" value="1"/>
</dbReference>
<dbReference type="PANTHER" id="PTHR45990:SF1">
    <property type="entry name" value="DNA REPAIR PROTEIN REV1"/>
    <property type="match status" value="1"/>
</dbReference>
<dbReference type="InterPro" id="IPR053848">
    <property type="entry name" value="IMS_HHH_1"/>
</dbReference>
<keyword evidence="11 13" id="KW-0234">DNA repair</keyword>
<reference evidence="18" key="1">
    <citation type="submission" date="2020-04" db="EMBL/GenBank/DDBJ databases">
        <authorList>
            <person name="Neveu A P."/>
        </authorList>
    </citation>
    <scope>NUCLEOTIDE SEQUENCE</scope>
    <source>
        <tissue evidence="18">Whole embryo</tissue>
    </source>
</reference>
<evidence type="ECO:0000256" key="15">
    <source>
        <dbReference type="SAM" id="MobiDB-lite"/>
    </source>
</evidence>
<dbReference type="GO" id="GO:0070987">
    <property type="term" value="P:error-free translesion synthesis"/>
    <property type="evidence" value="ECO:0007669"/>
    <property type="project" value="TreeGrafter"/>
</dbReference>
<dbReference type="Pfam" id="PF11799">
    <property type="entry name" value="IMS_C"/>
    <property type="match status" value="1"/>
</dbReference>
<dbReference type="Pfam" id="PF00817">
    <property type="entry name" value="IMS"/>
    <property type="match status" value="1"/>
</dbReference>
<comment type="function">
    <text evidence="13">Deoxycytidyl transferase involved in DNA repair. Transfers a dCMP residue from dCTP to the 3'-end of a DNA primer in a template-dependent reaction. May assist in the first step in the bypass of abasic lesions by the insertion of a nucleotide opposite the lesion. Required for normal induction of mutations by physical and chemical agents.</text>
</comment>
<feature type="compositionally biased region" description="Polar residues" evidence="15">
    <location>
        <begin position="755"/>
        <end position="778"/>
    </location>
</feature>
<dbReference type="PANTHER" id="PTHR45990">
    <property type="entry name" value="DNA REPAIR PROTEIN REV1"/>
    <property type="match status" value="1"/>
</dbReference>
<feature type="region of interest" description="Disordered" evidence="15">
    <location>
        <begin position="859"/>
        <end position="890"/>
    </location>
</feature>